<dbReference type="KEGG" id="ngr:NAEGRDRAFT_79372"/>
<dbReference type="InParanoid" id="D2VBY3"/>
<name>D2VBY3_NAEGR</name>
<dbReference type="RefSeq" id="XP_002678401.1">
    <property type="nucleotide sequence ID" value="XM_002678355.1"/>
</dbReference>
<proteinExistence type="predicted"/>
<evidence type="ECO:0000313" key="1">
    <source>
        <dbReference type="EMBL" id="EFC45657.1"/>
    </source>
</evidence>
<organism evidence="2">
    <name type="scientific">Naegleria gruberi</name>
    <name type="common">Amoeba</name>
    <dbReference type="NCBI Taxonomy" id="5762"/>
    <lineage>
        <taxon>Eukaryota</taxon>
        <taxon>Discoba</taxon>
        <taxon>Heterolobosea</taxon>
        <taxon>Tetramitia</taxon>
        <taxon>Eutetramitia</taxon>
        <taxon>Vahlkampfiidae</taxon>
        <taxon>Naegleria</taxon>
    </lineage>
</organism>
<dbReference type="GeneID" id="8857175"/>
<keyword evidence="2" id="KW-1185">Reference proteome</keyword>
<accession>D2VBY3</accession>
<dbReference type="VEuPathDB" id="AmoebaDB:NAEGRDRAFT_79372"/>
<evidence type="ECO:0000313" key="2">
    <source>
        <dbReference type="Proteomes" id="UP000006671"/>
    </source>
</evidence>
<dbReference type="Proteomes" id="UP000006671">
    <property type="component" value="Unassembled WGS sequence"/>
</dbReference>
<reference evidence="1 2" key="1">
    <citation type="journal article" date="2010" name="Cell">
        <title>The genome of Naegleria gruberi illuminates early eukaryotic versatility.</title>
        <authorList>
            <person name="Fritz-Laylin L.K."/>
            <person name="Prochnik S.E."/>
            <person name="Ginger M.L."/>
            <person name="Dacks J.B."/>
            <person name="Carpenter M.L."/>
            <person name="Field M.C."/>
            <person name="Kuo A."/>
            <person name="Paredez A."/>
            <person name="Chapman J."/>
            <person name="Pham J."/>
            <person name="Shu S."/>
            <person name="Neupane R."/>
            <person name="Cipriano M."/>
            <person name="Mancuso J."/>
            <person name="Tu H."/>
            <person name="Salamov A."/>
            <person name="Lindquist E."/>
            <person name="Shapiro H."/>
            <person name="Lucas S."/>
            <person name="Grigoriev I.V."/>
            <person name="Cande W.Z."/>
            <person name="Fulton C."/>
            <person name="Rokhsar D.S."/>
            <person name="Dawson S.C."/>
        </authorList>
    </citation>
    <scope>NUCLEOTIDE SEQUENCE [LARGE SCALE GENOMIC DNA]</scope>
    <source>
        <strain evidence="1 2">NEG-M</strain>
    </source>
</reference>
<protein>
    <submittedName>
        <fullName evidence="1">Uncharacterized protein</fullName>
    </submittedName>
</protein>
<dbReference type="EMBL" id="GG738862">
    <property type="protein sequence ID" value="EFC45657.1"/>
    <property type="molecule type" value="Genomic_DNA"/>
</dbReference>
<gene>
    <name evidence="1" type="ORF">NAEGRDRAFT_79372</name>
</gene>
<dbReference type="AlphaFoldDB" id="D2VBY3"/>
<sequence length="164" mass="19440">MSRDELMMELGQLRRTMIEDRNVFRVNVQITNSFSCPNKLVCLTTMVIGSLIEGKSLEAENWMLIKSAFNPYEEFRQKVINYDPLSMSLKTHEMITLMLDQNKQLCLEDIGAKTTNLHCLLWRWMHVVLKLKEWHNRYEKVVQKHLFQTRFTSDVSIHCISDEE</sequence>